<dbReference type="Proteomes" id="UP000258408">
    <property type="component" value="Segment"/>
</dbReference>
<organism evidence="1 2">
    <name type="scientific">Streptomyces phage Blueeyedbeauty</name>
    <dbReference type="NCBI Taxonomy" id="2250336"/>
    <lineage>
        <taxon>Viruses</taxon>
        <taxon>Duplodnaviria</taxon>
        <taxon>Heunggongvirae</taxon>
        <taxon>Uroviricota</taxon>
        <taxon>Caudoviricetes</taxon>
        <taxon>Stanwilliamsviridae</taxon>
        <taxon>Loccivirinae</taxon>
        <taxon>Annadreamyvirus</taxon>
        <taxon>Annadreamyvirus blueeyedbeauty</taxon>
    </lineage>
</organism>
<dbReference type="RefSeq" id="YP_009839436.1">
    <property type="nucleotide sequence ID" value="NC_048720.1"/>
</dbReference>
<evidence type="ECO:0000313" key="2">
    <source>
        <dbReference type="Proteomes" id="UP000258408"/>
    </source>
</evidence>
<gene>
    <name evidence="1" type="primary">275</name>
    <name evidence="1" type="ORF">SEA_BLUEEYEDBEAUTY_275</name>
</gene>
<evidence type="ECO:0000313" key="1">
    <source>
        <dbReference type="EMBL" id="AXH49382.1"/>
    </source>
</evidence>
<protein>
    <submittedName>
        <fullName evidence="1">Uncharacterized protein</fullName>
    </submittedName>
</protein>
<dbReference type="EMBL" id="MH536814">
    <property type="protein sequence ID" value="AXH49382.1"/>
    <property type="molecule type" value="Genomic_DNA"/>
</dbReference>
<proteinExistence type="predicted"/>
<dbReference type="KEGG" id="vg:55600065"/>
<dbReference type="GeneID" id="55600065"/>
<name>A0A345L280_9CAUD</name>
<keyword evidence="2" id="KW-1185">Reference proteome</keyword>
<sequence>MSQTRTHGHGGYFGCRDASCPNVPAVHGSRTRCRCEGWQTQNKGKCTACDSPVLADWEWDLLTGGQENGGFVESEGIKEYPITIIAYRGKNKVTVSGIREDSVSAKVDREGNCNLSFEFRDYPDRIGYIPCIDWYETECE</sequence>
<reference evidence="1 2" key="1">
    <citation type="submission" date="2018-06" db="EMBL/GenBank/DDBJ databases">
        <authorList>
            <person name="Luttrell C.E."/>
            <person name="Myers K.N."/>
            <person name="Simpson A.N."/>
            <person name="Sulollari A."/>
            <person name="Suri N."/>
            <person name="Nayek S."/>
            <person name="Bhuiyan S."/>
            <person name="Smith B.R."/>
            <person name="Hughes L.E."/>
            <person name="Garlena R.A."/>
            <person name="Russell D.A."/>
            <person name="Pope W.H."/>
            <person name="Jacobs-Sera D."/>
            <person name="Hatfull G.F."/>
        </authorList>
    </citation>
    <scope>NUCLEOTIDE SEQUENCE [LARGE SCALE GENOMIC DNA]</scope>
</reference>
<accession>A0A345L280</accession>